<dbReference type="PANTHER" id="PTHR16305">
    <property type="entry name" value="TESTICULAR SOLUBLE ADENYLYL CYCLASE"/>
    <property type="match status" value="1"/>
</dbReference>
<dbReference type="GO" id="GO:0009190">
    <property type="term" value="P:cyclic nucleotide biosynthetic process"/>
    <property type="evidence" value="ECO:0007669"/>
    <property type="project" value="InterPro"/>
</dbReference>
<proteinExistence type="predicted"/>
<evidence type="ECO:0000259" key="5">
    <source>
        <dbReference type="PROSITE" id="PS50125"/>
    </source>
</evidence>
<evidence type="ECO:0000313" key="6">
    <source>
        <dbReference type="EMBL" id="KAK2582764.1"/>
    </source>
</evidence>
<feature type="region of interest" description="Disordered" evidence="4">
    <location>
        <begin position="279"/>
        <end position="299"/>
    </location>
</feature>
<dbReference type="GO" id="GO:0004016">
    <property type="term" value="F:adenylate cyclase activity"/>
    <property type="evidence" value="ECO:0007669"/>
    <property type="project" value="TreeGrafter"/>
</dbReference>
<dbReference type="InterPro" id="IPR001054">
    <property type="entry name" value="A/G_cyclase"/>
</dbReference>
<evidence type="ECO:0000256" key="3">
    <source>
        <dbReference type="ARBA" id="ARBA00023239"/>
    </source>
</evidence>
<dbReference type="AlphaFoldDB" id="A0AAD9RN20"/>
<dbReference type="GO" id="GO:0005737">
    <property type="term" value="C:cytoplasm"/>
    <property type="evidence" value="ECO:0007669"/>
    <property type="project" value="TreeGrafter"/>
</dbReference>
<gene>
    <name evidence="6" type="ORF">KPH14_005030</name>
</gene>
<dbReference type="PANTHER" id="PTHR16305:SF28">
    <property type="entry name" value="GUANYLATE CYCLASE DOMAIN-CONTAINING PROTEIN"/>
    <property type="match status" value="1"/>
</dbReference>
<keyword evidence="3" id="KW-0456">Lyase</keyword>
<comment type="caution">
    <text evidence="6">The sequence shown here is derived from an EMBL/GenBank/DDBJ whole genome shotgun (WGS) entry which is preliminary data.</text>
</comment>
<sequence>MKKLTPADSYSKPVWTPEVYGSLYGKGSLAVTEALNIQQTNKCSRIMATFVPNEIVQAKDLTKKIVDKFDAILLLVDISGFSILYKRYSNAENGGSSAFTVLLNKYVNVIAEEVYSSGGDVFKFSQNGILSLWRLQQDELILNVMPKVISSAFRLQTSIGAVKEGEEIMAKIISAGSVVFSIIGGELSRHYVLAGDPISQLKKAKKVCLPGDLVLSMNAWEHCTHNRYEYVIKDLHNIKIIRVLQDEKYQSRPSIRPLHSSISTRWDRKTLRRLTEMLEKKSADPNSQNNSSSSDENTDVKEFTVRSSVVEAIKKKLGAQLKAYLISPVAEQIVQDLPLSYLMERRRITTICIDIVPANCTNYELISLVDKCYLLLHGIIDKHAASICLMNLYDKDVLFYVAFGLEESTSSVEEITKSGIVSAFNILQALKSKHCIRGVSIGVSTGMVYCGVIGHISRREYVIIGIPVDKAMRMMEISYDKVSCDYDTVMYSRLSRSRFRSRGVKDLKKIGKYHVYEFLGIPSVTEMRENISSVHYRYPILDRDQELETFNDILDNIGVLDRDYSGMLIMGDERSGKSRLLDAFVTRAENRQINVIKLPLHFSYAEKEHSTMYQILLQIFDAEDCKSIKDRERAVMKKLRGLRPSNDFCYLNTIMKVRFALSKEYCTDNDWMRHIKTMEIFGTLLNQCGKMCIFLDDFHYTDPISWQFISLALDNANIVTVITALTNVPFSVKFDVEENLAKDRRLIKKNLKGLDTELLTPFACQFLNVVAIPNSLDVVLKKHSNNDIGWCEAFLSATLQTDGLEFRIMTASELTQYNLVFPETALVTKVPSELLPEDLIPSPETNSFPICITNEKYIGFVDGNYDCDSLKQTIYYRMNSYEQEFLKCAAAVGRFFARTIVQTVMLNSTAVHTAKSKSIVL</sequence>
<accession>A0AAD9RN20</accession>
<dbReference type="Proteomes" id="UP001258017">
    <property type="component" value="Unassembled WGS sequence"/>
</dbReference>
<protein>
    <recommendedName>
        <fullName evidence="5">Guanylate cyclase domain-containing protein</fullName>
    </recommendedName>
</protein>
<keyword evidence="2" id="KW-0067">ATP-binding</keyword>
<feature type="domain" description="Guanylate cyclase" evidence="5">
    <location>
        <begin position="439"/>
        <end position="475"/>
    </location>
</feature>
<evidence type="ECO:0000256" key="4">
    <source>
        <dbReference type="SAM" id="MobiDB-lite"/>
    </source>
</evidence>
<dbReference type="EMBL" id="JAIFRP010000031">
    <property type="protein sequence ID" value="KAK2582764.1"/>
    <property type="molecule type" value="Genomic_DNA"/>
</dbReference>
<evidence type="ECO:0000256" key="2">
    <source>
        <dbReference type="ARBA" id="ARBA00022840"/>
    </source>
</evidence>
<name>A0AAD9RN20_9HYME</name>
<dbReference type="InterPro" id="IPR027417">
    <property type="entry name" value="P-loop_NTPase"/>
</dbReference>
<organism evidence="6 7">
    <name type="scientific">Odynerus spinipes</name>
    <dbReference type="NCBI Taxonomy" id="1348599"/>
    <lineage>
        <taxon>Eukaryota</taxon>
        <taxon>Metazoa</taxon>
        <taxon>Ecdysozoa</taxon>
        <taxon>Arthropoda</taxon>
        <taxon>Hexapoda</taxon>
        <taxon>Insecta</taxon>
        <taxon>Pterygota</taxon>
        <taxon>Neoptera</taxon>
        <taxon>Endopterygota</taxon>
        <taxon>Hymenoptera</taxon>
        <taxon>Apocrita</taxon>
        <taxon>Aculeata</taxon>
        <taxon>Vespoidea</taxon>
        <taxon>Vespidae</taxon>
        <taxon>Eumeninae</taxon>
        <taxon>Odynerus</taxon>
    </lineage>
</organism>
<dbReference type="PROSITE" id="PS50125">
    <property type="entry name" value="GUANYLATE_CYCLASE_2"/>
    <property type="match status" value="1"/>
</dbReference>
<keyword evidence="7" id="KW-1185">Reference proteome</keyword>
<dbReference type="SUPFAM" id="SSF52540">
    <property type="entry name" value="P-loop containing nucleoside triphosphate hydrolases"/>
    <property type="match status" value="1"/>
</dbReference>
<evidence type="ECO:0000256" key="1">
    <source>
        <dbReference type="ARBA" id="ARBA00022741"/>
    </source>
</evidence>
<dbReference type="Gene3D" id="3.40.50.300">
    <property type="entry name" value="P-loop containing nucleotide triphosphate hydrolases"/>
    <property type="match status" value="1"/>
</dbReference>
<dbReference type="GO" id="GO:0005524">
    <property type="term" value="F:ATP binding"/>
    <property type="evidence" value="ECO:0007669"/>
    <property type="project" value="UniProtKB-KW"/>
</dbReference>
<evidence type="ECO:0000313" key="7">
    <source>
        <dbReference type="Proteomes" id="UP001258017"/>
    </source>
</evidence>
<dbReference type="GO" id="GO:0035556">
    <property type="term" value="P:intracellular signal transduction"/>
    <property type="evidence" value="ECO:0007669"/>
    <property type="project" value="InterPro"/>
</dbReference>
<keyword evidence="1" id="KW-0547">Nucleotide-binding</keyword>
<dbReference type="InterPro" id="IPR029787">
    <property type="entry name" value="Nucleotide_cyclase"/>
</dbReference>
<dbReference type="Gene3D" id="3.30.70.1230">
    <property type="entry name" value="Nucleotide cyclase"/>
    <property type="match status" value="2"/>
</dbReference>
<reference evidence="6" key="2">
    <citation type="journal article" date="2023" name="Commun. Biol.">
        <title>Intrasexual cuticular hydrocarbon dimorphism in a wasp sheds light on hydrocarbon biosynthesis genes in Hymenoptera.</title>
        <authorList>
            <person name="Moris V.C."/>
            <person name="Podsiadlowski L."/>
            <person name="Martin S."/>
            <person name="Oeyen J.P."/>
            <person name="Donath A."/>
            <person name="Petersen M."/>
            <person name="Wilbrandt J."/>
            <person name="Misof B."/>
            <person name="Liedtke D."/>
            <person name="Thamm M."/>
            <person name="Scheiner R."/>
            <person name="Schmitt T."/>
            <person name="Niehuis O."/>
        </authorList>
    </citation>
    <scope>NUCLEOTIDE SEQUENCE</scope>
    <source>
        <strain evidence="6">GBR_01_08_01A</strain>
    </source>
</reference>
<dbReference type="SUPFAM" id="SSF55073">
    <property type="entry name" value="Nucleotide cyclase"/>
    <property type="match status" value="2"/>
</dbReference>
<reference evidence="6" key="1">
    <citation type="submission" date="2021-08" db="EMBL/GenBank/DDBJ databases">
        <authorList>
            <person name="Misof B."/>
            <person name="Oliver O."/>
            <person name="Podsiadlowski L."/>
            <person name="Donath A."/>
            <person name="Peters R."/>
            <person name="Mayer C."/>
            <person name="Rust J."/>
            <person name="Gunkel S."/>
            <person name="Lesny P."/>
            <person name="Martin S."/>
            <person name="Oeyen J.P."/>
            <person name="Petersen M."/>
            <person name="Panagiotis P."/>
            <person name="Wilbrandt J."/>
            <person name="Tanja T."/>
        </authorList>
    </citation>
    <scope>NUCLEOTIDE SEQUENCE</scope>
    <source>
        <strain evidence="6">GBR_01_08_01A</strain>
        <tissue evidence="6">Thorax + abdomen</tissue>
    </source>
</reference>